<dbReference type="Gene3D" id="1.10.357.140">
    <property type="entry name" value="UbiA prenyltransferase"/>
    <property type="match status" value="1"/>
</dbReference>
<name>A0A382RZZ5_9ZZZZ</name>
<proteinExistence type="predicted"/>
<reference evidence="5" key="1">
    <citation type="submission" date="2018-05" db="EMBL/GenBank/DDBJ databases">
        <authorList>
            <person name="Lanie J.A."/>
            <person name="Ng W.-L."/>
            <person name="Kazmierczak K.M."/>
            <person name="Andrzejewski T.M."/>
            <person name="Davidsen T.M."/>
            <person name="Wayne K.J."/>
            <person name="Tettelin H."/>
            <person name="Glass J.I."/>
            <person name="Rusch D."/>
            <person name="Podicherti R."/>
            <person name="Tsui H.-C.T."/>
            <person name="Winkler M.E."/>
        </authorList>
    </citation>
    <scope>NUCLEOTIDE SEQUENCE</scope>
</reference>
<keyword evidence="4" id="KW-0472">Membrane</keyword>
<dbReference type="InterPro" id="IPR044878">
    <property type="entry name" value="UbiA_sf"/>
</dbReference>
<keyword evidence="3" id="KW-1133">Transmembrane helix</keyword>
<accession>A0A382RZZ5</accession>
<evidence type="ECO:0000256" key="3">
    <source>
        <dbReference type="ARBA" id="ARBA00022989"/>
    </source>
</evidence>
<evidence type="ECO:0000256" key="4">
    <source>
        <dbReference type="ARBA" id="ARBA00023136"/>
    </source>
</evidence>
<dbReference type="Pfam" id="PF01040">
    <property type="entry name" value="UbiA"/>
    <property type="match status" value="1"/>
</dbReference>
<dbReference type="EMBL" id="UINC01125032">
    <property type="protein sequence ID" value="SVD02587.1"/>
    <property type="molecule type" value="Genomic_DNA"/>
</dbReference>
<dbReference type="AlphaFoldDB" id="A0A382RZZ5"/>
<organism evidence="5">
    <name type="scientific">marine metagenome</name>
    <dbReference type="NCBI Taxonomy" id="408172"/>
    <lineage>
        <taxon>unclassified sequences</taxon>
        <taxon>metagenomes</taxon>
        <taxon>ecological metagenomes</taxon>
    </lineage>
</organism>
<dbReference type="GO" id="GO:0016020">
    <property type="term" value="C:membrane"/>
    <property type="evidence" value="ECO:0007669"/>
    <property type="project" value="UniProtKB-SubCell"/>
</dbReference>
<gene>
    <name evidence="5" type="ORF">METZ01_LOCUS355441</name>
</gene>
<sequence length="100" mass="11222">MLRKIRIILKMIKFEHTIFALPFAVMSMFLASRGIPELGKISWILVAMVGARSCAMSFNRIADADIDASNPRTAMRAIPSGHLKKWETWIFTIVSASLLV</sequence>
<evidence type="ECO:0000256" key="2">
    <source>
        <dbReference type="ARBA" id="ARBA00022692"/>
    </source>
</evidence>
<dbReference type="GO" id="GO:0016765">
    <property type="term" value="F:transferase activity, transferring alkyl or aryl (other than methyl) groups"/>
    <property type="evidence" value="ECO:0007669"/>
    <property type="project" value="InterPro"/>
</dbReference>
<comment type="subcellular location">
    <subcellularLocation>
        <location evidence="1">Membrane</location>
        <topology evidence="1">Multi-pass membrane protein</topology>
    </subcellularLocation>
</comment>
<keyword evidence="2" id="KW-0812">Transmembrane</keyword>
<dbReference type="InterPro" id="IPR000537">
    <property type="entry name" value="UbiA_prenyltransferase"/>
</dbReference>
<evidence type="ECO:0000313" key="5">
    <source>
        <dbReference type="EMBL" id="SVD02587.1"/>
    </source>
</evidence>
<protein>
    <recommendedName>
        <fullName evidence="6">4-hydroxybenzoate octaprenyltransferase</fullName>
    </recommendedName>
</protein>
<evidence type="ECO:0008006" key="6">
    <source>
        <dbReference type="Google" id="ProtNLM"/>
    </source>
</evidence>
<feature type="non-terminal residue" evidence="5">
    <location>
        <position position="100"/>
    </location>
</feature>
<evidence type="ECO:0000256" key="1">
    <source>
        <dbReference type="ARBA" id="ARBA00004141"/>
    </source>
</evidence>